<dbReference type="GO" id="GO:0004089">
    <property type="term" value="F:carbonate dehydratase activity"/>
    <property type="evidence" value="ECO:0007669"/>
    <property type="project" value="UniProtKB-UniRule"/>
</dbReference>
<dbReference type="InterPro" id="IPR036398">
    <property type="entry name" value="CA_dom_sf"/>
</dbReference>
<evidence type="ECO:0000256" key="12">
    <source>
        <dbReference type="ARBA" id="ARBA00023180"/>
    </source>
</evidence>
<comment type="cofactor">
    <cofactor evidence="1 15">
        <name>Zn(2+)</name>
        <dbReference type="ChEBI" id="CHEBI:29105"/>
    </cofactor>
</comment>
<name>A0A5P8D3H3_9BIVA</name>
<evidence type="ECO:0000256" key="8">
    <source>
        <dbReference type="ARBA" id="ARBA00022737"/>
    </source>
</evidence>
<protein>
    <recommendedName>
        <fullName evidence="4 15">Carbonic anhydrase</fullName>
        <ecNumber evidence="4 15">4.2.1.1</ecNumber>
    </recommendedName>
</protein>
<keyword evidence="8" id="KW-0677">Repeat</keyword>
<keyword evidence="13 15" id="KW-0456">Lyase</keyword>
<sequence length="257" mass="28994">MDTWGYTQSNGPTTWVKNFPIAAGKKQSPIDIVTSNANYDSELCDNPLRTDYNPEAELNLVNNGHSIMCQIKAKSELTGGPLDAVYRLEQFHLHWGSSDDKGSEHTIDGNQYPAELHLVHWNTNKYKSFSEAVDKDDGLAVLGIMIKVGFENQTFKCLTDNVSYLTSRGSKYTADTCIDPTLLLPGNTSQYWTYDGSLTTPPLYESVKWIVFKEPVEYSKNQFAILRSMSDSDGQHMQDNFRPPLKIYQRTVKASFP</sequence>
<gene>
    <name evidence="17" type="primary">ca5</name>
</gene>
<dbReference type="FunFam" id="3.10.200.10:FF:000003">
    <property type="entry name" value="Carbonic anhydrase 12"/>
    <property type="match status" value="1"/>
</dbReference>
<evidence type="ECO:0000256" key="7">
    <source>
        <dbReference type="ARBA" id="ARBA00022723"/>
    </source>
</evidence>
<keyword evidence="6" id="KW-0272">Extracellular matrix</keyword>
<dbReference type="InterPro" id="IPR001148">
    <property type="entry name" value="CA_dom"/>
</dbReference>
<dbReference type="Gene3D" id="3.10.200.10">
    <property type="entry name" value="Alpha carbonic anhydrase"/>
    <property type="match status" value="1"/>
</dbReference>
<evidence type="ECO:0000313" key="17">
    <source>
        <dbReference type="EMBL" id="QFP92279.1"/>
    </source>
</evidence>
<keyword evidence="11" id="KW-1015">Disulfide bond</keyword>
<evidence type="ECO:0000256" key="15">
    <source>
        <dbReference type="RuleBase" id="RU367011"/>
    </source>
</evidence>
<evidence type="ECO:0000256" key="10">
    <source>
        <dbReference type="ARBA" id="ARBA00022837"/>
    </source>
</evidence>
<dbReference type="EC" id="4.2.1.1" evidence="4 15"/>
<dbReference type="SMART" id="SM01057">
    <property type="entry name" value="Carb_anhydrase"/>
    <property type="match status" value="1"/>
</dbReference>
<dbReference type="EMBL" id="MK674599">
    <property type="protein sequence ID" value="QFP92279.1"/>
    <property type="molecule type" value="mRNA"/>
</dbReference>
<evidence type="ECO:0000256" key="13">
    <source>
        <dbReference type="ARBA" id="ARBA00023239"/>
    </source>
</evidence>
<dbReference type="GO" id="GO:0005737">
    <property type="term" value="C:cytoplasm"/>
    <property type="evidence" value="ECO:0007669"/>
    <property type="project" value="TreeGrafter"/>
</dbReference>
<reference evidence="17" key="1">
    <citation type="submission" date="2019-03" db="EMBL/GenBank/DDBJ databases">
        <title>Identification and selection pressure analysis in carbonic anhydrase from deep sea cold seep clam.</title>
        <authorList>
            <person name="Kong X."/>
            <person name="Zhang H."/>
        </authorList>
    </citation>
    <scope>NUCLEOTIDE SEQUENCE</scope>
</reference>
<comment type="catalytic activity">
    <reaction evidence="14 15">
        <text>hydrogencarbonate + H(+) = CO2 + H2O</text>
        <dbReference type="Rhea" id="RHEA:10748"/>
        <dbReference type="ChEBI" id="CHEBI:15377"/>
        <dbReference type="ChEBI" id="CHEBI:15378"/>
        <dbReference type="ChEBI" id="CHEBI:16526"/>
        <dbReference type="ChEBI" id="CHEBI:17544"/>
        <dbReference type="EC" id="4.2.1.1"/>
    </reaction>
</comment>
<dbReference type="GO" id="GO:0008270">
    <property type="term" value="F:zinc ion binding"/>
    <property type="evidence" value="ECO:0007669"/>
    <property type="project" value="UniProtKB-UniRule"/>
</dbReference>
<proteinExistence type="evidence at transcript level"/>
<evidence type="ECO:0000256" key="14">
    <source>
        <dbReference type="ARBA" id="ARBA00048348"/>
    </source>
</evidence>
<accession>A0A5P8D3H3</accession>
<evidence type="ECO:0000259" key="16">
    <source>
        <dbReference type="PROSITE" id="PS51144"/>
    </source>
</evidence>
<comment type="similarity">
    <text evidence="3 15">Belongs to the alpha-carbonic anhydrase family.</text>
</comment>
<dbReference type="PROSITE" id="PS00162">
    <property type="entry name" value="ALPHA_CA_1"/>
    <property type="match status" value="1"/>
</dbReference>
<dbReference type="PROSITE" id="PS51144">
    <property type="entry name" value="ALPHA_CA_2"/>
    <property type="match status" value="1"/>
</dbReference>
<organism evidence="17">
    <name type="scientific">Archivesica packardana</name>
    <dbReference type="NCBI Taxonomy" id="1299447"/>
    <lineage>
        <taxon>Eukaryota</taxon>
        <taxon>Metazoa</taxon>
        <taxon>Spiralia</taxon>
        <taxon>Lophotrochozoa</taxon>
        <taxon>Mollusca</taxon>
        <taxon>Bivalvia</taxon>
        <taxon>Autobranchia</taxon>
        <taxon>Heteroconchia</taxon>
        <taxon>Euheterodonta</taxon>
        <taxon>Imparidentia</taxon>
        <taxon>Neoheterodontei</taxon>
        <taxon>Venerida</taxon>
        <taxon>Glossoidea</taxon>
        <taxon>Vesicomyidae</taxon>
        <taxon>Archivesica</taxon>
    </lineage>
</organism>
<dbReference type="InterPro" id="IPR018338">
    <property type="entry name" value="Carbonic_anhydrase_a-class_CS"/>
</dbReference>
<evidence type="ECO:0000256" key="1">
    <source>
        <dbReference type="ARBA" id="ARBA00001947"/>
    </source>
</evidence>
<evidence type="ECO:0000256" key="11">
    <source>
        <dbReference type="ARBA" id="ARBA00023157"/>
    </source>
</evidence>
<feature type="domain" description="Alpha-carbonic anhydrase" evidence="16">
    <location>
        <begin position="2"/>
        <end position="256"/>
    </location>
</feature>
<evidence type="ECO:0000256" key="3">
    <source>
        <dbReference type="ARBA" id="ARBA00010718"/>
    </source>
</evidence>
<comment type="function">
    <text evidence="15">Reversible hydration of carbon dioxide.</text>
</comment>
<evidence type="ECO:0000256" key="9">
    <source>
        <dbReference type="ARBA" id="ARBA00022833"/>
    </source>
</evidence>
<evidence type="ECO:0000256" key="4">
    <source>
        <dbReference type="ARBA" id="ARBA00012925"/>
    </source>
</evidence>
<keyword evidence="9 15" id="KW-0862">Zinc</keyword>
<dbReference type="Pfam" id="PF00194">
    <property type="entry name" value="Carb_anhydrase"/>
    <property type="match status" value="1"/>
</dbReference>
<evidence type="ECO:0000256" key="2">
    <source>
        <dbReference type="ARBA" id="ARBA00004498"/>
    </source>
</evidence>
<evidence type="ECO:0000256" key="5">
    <source>
        <dbReference type="ARBA" id="ARBA00022525"/>
    </source>
</evidence>
<comment type="subcellular location">
    <subcellularLocation>
        <location evidence="2">Secreted</location>
        <location evidence="2">Extracellular space</location>
        <location evidence="2">Extracellular matrix</location>
    </subcellularLocation>
</comment>
<dbReference type="AlphaFoldDB" id="A0A5P8D3H3"/>
<evidence type="ECO:0000256" key="6">
    <source>
        <dbReference type="ARBA" id="ARBA00022530"/>
    </source>
</evidence>
<keyword evidence="5" id="KW-0964">Secreted</keyword>
<dbReference type="SUPFAM" id="SSF51069">
    <property type="entry name" value="Carbonic anhydrase"/>
    <property type="match status" value="1"/>
</dbReference>
<dbReference type="PANTHER" id="PTHR18952:SF141">
    <property type="entry name" value="CARBONIC ANHYDRASE"/>
    <property type="match status" value="1"/>
</dbReference>
<dbReference type="PANTHER" id="PTHR18952">
    <property type="entry name" value="CARBONIC ANHYDRASE"/>
    <property type="match status" value="1"/>
</dbReference>
<keyword evidence="12" id="KW-0325">Glycoprotein</keyword>
<dbReference type="InterPro" id="IPR023561">
    <property type="entry name" value="Carbonic_anhydrase_a-class"/>
</dbReference>
<keyword evidence="10" id="KW-0106">Calcium</keyword>
<keyword evidence="7 15" id="KW-0479">Metal-binding</keyword>